<dbReference type="RefSeq" id="WP_122057991.1">
    <property type="nucleotide sequence ID" value="NZ_RFAQ01000006.1"/>
</dbReference>
<evidence type="ECO:0000313" key="3">
    <source>
        <dbReference type="Proteomes" id="UP000277999"/>
    </source>
</evidence>
<sequence>MKNGYPWVFTDNNNIWKIYLSSTNELIYKIIYEKGKWTEEKLIDIHVVDFSICIQDKIIHIIYVNKKYELRYCTRKGEKWVGQKVYDIQNKKFKVQSLKTLILQDQMHLFYLLKSKDGSKRGVLKHCIWDGKKIKQHNIQYIVLSDRINTYYQVYATDENFIKVFFISNSGDELSLSYSDYKDGLWTDSKRLYGIQGSNVTFKVLNTPYTINIVNKIKEGSIYSLEHVCIEEDTMNMKECEIYKGKEEPIEPIIFYLEDTLFTCWLKGKIIFCSKYNLKSWEAPVEINKDLKKVVNSYIFLDNKKLNNIYVVYGVEDTDLRIILFEEILKNTTKVLSKEETDASNCNVYIKELRQKLKNIYYENNILKEKVNVLNKKIKQKKLVIYEYEDSLIKIQEEKKILKENYNFFMQVKKNIQGELENAKEKLGNYKDFVNKLKNNLNKKEKNNNLLKKEIIYLMEENSKLKKQLEFEKNKYIVNKLFKKK</sequence>
<proteinExistence type="predicted"/>
<accession>A0A3M0SY30</accession>
<gene>
    <name evidence="2" type="ORF">D9O40_03785</name>
</gene>
<reference evidence="2 3" key="1">
    <citation type="submission" date="2018-10" db="EMBL/GenBank/DDBJ databases">
        <title>Genome-centric metagenomics revealed C2 chemical producing, CO utilizing Clostridium with novel acetogenic gene cluster.</title>
        <authorList>
            <person name="Kang H."/>
            <person name="Park B."/>
            <person name="Choi I.G."/>
            <person name="Chang I.S."/>
        </authorList>
    </citation>
    <scope>NUCLEOTIDE SEQUENCE [LARGE SCALE GENOMIC DNA]</scope>
    <source>
        <strain evidence="2 3">H21-9</strain>
    </source>
</reference>
<name>A0A3M0SY30_9CLOT</name>
<organism evidence="2 3">
    <name type="scientific">Clostridium autoethanogenum</name>
    <dbReference type="NCBI Taxonomy" id="84023"/>
    <lineage>
        <taxon>Bacteria</taxon>
        <taxon>Bacillati</taxon>
        <taxon>Bacillota</taxon>
        <taxon>Clostridia</taxon>
        <taxon>Eubacteriales</taxon>
        <taxon>Clostridiaceae</taxon>
        <taxon>Clostridium</taxon>
    </lineage>
</organism>
<evidence type="ECO:0000256" key="1">
    <source>
        <dbReference type="SAM" id="Coils"/>
    </source>
</evidence>
<feature type="coiled-coil region" evidence="1">
    <location>
        <begin position="350"/>
        <end position="468"/>
    </location>
</feature>
<protein>
    <submittedName>
        <fullName evidence="2">Uncharacterized protein</fullName>
    </submittedName>
</protein>
<evidence type="ECO:0000313" key="2">
    <source>
        <dbReference type="EMBL" id="RMD03269.1"/>
    </source>
</evidence>
<comment type="caution">
    <text evidence="2">The sequence shown here is derived from an EMBL/GenBank/DDBJ whole genome shotgun (WGS) entry which is preliminary data.</text>
</comment>
<dbReference type="EMBL" id="RFAQ01000006">
    <property type="protein sequence ID" value="RMD03269.1"/>
    <property type="molecule type" value="Genomic_DNA"/>
</dbReference>
<dbReference type="Proteomes" id="UP000277999">
    <property type="component" value="Unassembled WGS sequence"/>
</dbReference>
<keyword evidence="1" id="KW-0175">Coiled coil</keyword>
<dbReference type="AlphaFoldDB" id="A0A3M0SY30"/>